<evidence type="ECO:0000256" key="1">
    <source>
        <dbReference type="SAM" id="Coils"/>
    </source>
</evidence>
<protein>
    <recommendedName>
        <fullName evidence="5">Portal protein</fullName>
    </recommendedName>
</protein>
<dbReference type="Proteomes" id="UP000221614">
    <property type="component" value="Segment"/>
</dbReference>
<evidence type="ECO:0000256" key="2">
    <source>
        <dbReference type="SAM" id="MobiDB-lite"/>
    </source>
</evidence>
<dbReference type="EMBL" id="LC102729">
    <property type="protein sequence ID" value="BAU16397.1"/>
    <property type="molecule type" value="Genomic_DNA"/>
</dbReference>
<keyword evidence="4" id="KW-1185">Reference proteome</keyword>
<name>A0A0S3UFY2_9CAUD</name>
<proteinExistence type="predicted"/>
<accession>A0A0S3UFY2</accession>
<evidence type="ECO:0008006" key="5">
    <source>
        <dbReference type="Google" id="ProtNLM"/>
    </source>
</evidence>
<organism evidence="3 4">
    <name type="scientific">Pseudomonas phage phiR18</name>
    <dbReference type="NCBI Taxonomy" id="1752027"/>
    <lineage>
        <taxon>Viruses</taxon>
        <taxon>Duplodnaviria</taxon>
        <taxon>Heunggongvirae</taxon>
        <taxon>Uroviricota</taxon>
        <taxon>Caudoviricetes</taxon>
        <taxon>Kochitakasuvirus</taxon>
        <taxon>Kochitakasuvirus R18</taxon>
    </lineage>
</organism>
<dbReference type="KEGG" id="vg:40080263"/>
<dbReference type="RefSeq" id="YP_009604369.1">
    <property type="nucleotide sequence ID" value="NC_041964.1"/>
</dbReference>
<feature type="region of interest" description="Disordered" evidence="2">
    <location>
        <begin position="706"/>
        <end position="728"/>
    </location>
</feature>
<feature type="coiled-coil region" evidence="1">
    <location>
        <begin position="603"/>
        <end position="701"/>
    </location>
</feature>
<reference evidence="3" key="1">
    <citation type="journal article" date="2016" name="Genome Announc.">
        <title>Complete Genome Sequences of Broad-Host-Range Pseudomonas aeruginosa Bacteriophages phiR18 and phiS12-1.</title>
        <authorList>
            <person name="Furusawa T."/>
            <person name="Iwano H."/>
            <person name="Higuchi H."/>
            <person name="Usui M."/>
            <person name="Maruyama F."/>
            <person name="Nakagawa I."/>
            <person name="Yokota H."/>
            <person name="Tamura Y."/>
        </authorList>
    </citation>
    <scope>NUCLEOTIDE SEQUENCE [LARGE SCALE GENOMIC DNA]</scope>
</reference>
<evidence type="ECO:0000313" key="4">
    <source>
        <dbReference type="Proteomes" id="UP000221614"/>
    </source>
</evidence>
<dbReference type="GeneID" id="40080263"/>
<dbReference type="Pfam" id="PF16510">
    <property type="entry name" value="P22_portal"/>
    <property type="match status" value="1"/>
</dbReference>
<dbReference type="InterPro" id="IPR032427">
    <property type="entry name" value="P22_portal"/>
</dbReference>
<evidence type="ECO:0000313" key="3">
    <source>
        <dbReference type="EMBL" id="BAU16397.1"/>
    </source>
</evidence>
<sequence length="728" mass="82372">MINSAYTFDLPLPGTLSKNDESLLVNATWCRYDYMRDSGHDKFILTAEKCQNFWWGDQWKEDDITRLRAQRRPALTINLVLQTMDVMVGEQIGGRNEIRFSPRYGNVDDRTATALNKTFKHISQGNHLTWKRTDVFEDGNITGRGFYDVRLDFTENLYGEVAVTTLNPKEVLIDPDATDYDPATWEDVIVSRWMSPNSLEALYGKKKTQELRALANQYRSAQTNDIPDQYRDRIALPEYINKTEEGTQRQDAYIRVVDRQYRVLTRRELFVDTRTGELRPVPDSWDELKTAEYLMRNPSIVQISQIAKRIRWTVVAGSTLLHDGWSPYEYLTVVPYFPHFRFGHTTGIVEQLFGVQELLNKTASQELHILNTTANSGWKVKHGSLKNMTVDDLQARGAETGLVVEVEDVNDIDKIQPNQLPAGLEGMNQKAQAWIKAISGVTDYMRGEAREDVSARALETNRMAGRAGMARILDNLDRSDVFLARAILSIVQTYYYEERLLYINGGGVNKDESFTINEVTPEGEIANDLTLGEYLVTVQSVPARETLEDSQFDQALAMRKEGINIPDTVLIQNSRLLDKADIIEQMQSEANSPEAQQLRQLQLATAQANLAKVTAEAQRAQSDAANKSAQANVKNVQAETDALKAGTDTEQQRADIEQQRVDIEAARLALEQTKVDNDLKIKTAELALDREKLRLDAVTERLKMRIEAEKAAQEPKPTPAKNGESTDA</sequence>
<keyword evidence="1" id="KW-0175">Coiled coil</keyword>